<keyword evidence="2" id="KW-1185">Reference proteome</keyword>
<accession>Q8DMS6</accession>
<proteinExistence type="predicted"/>
<reference evidence="1 2" key="1">
    <citation type="journal article" date="2002" name="DNA Res.">
        <title>Complete genome structure of the thermophilic cyanobacterium Thermosynechococcus elongatus BP-1.</title>
        <authorList>
            <person name="Nakamura Y."/>
            <person name="Kaneko T."/>
            <person name="Sato S."/>
            <person name="Ikeuchi M."/>
            <person name="Katoh H."/>
            <person name="Sasamoto S."/>
            <person name="Watanabe A."/>
            <person name="Iriguchi M."/>
            <person name="Kawashima K."/>
            <person name="Kimura T."/>
            <person name="Kishida Y."/>
            <person name="Kiyokawa C."/>
            <person name="Kohara M."/>
            <person name="Matsumoto M."/>
            <person name="Matsuno A."/>
            <person name="Nakazaki N."/>
            <person name="Shimpo S."/>
            <person name="Sugimoto M."/>
            <person name="Takeuchi C."/>
            <person name="Yamada M."/>
            <person name="Tabata S."/>
        </authorList>
    </citation>
    <scope>NUCLEOTIDE SEQUENCE [LARGE SCALE GENOMIC DNA]</scope>
    <source>
        <strain evidence="2">IAM M-273 / NIES-2133 / BP-1</strain>
    </source>
</reference>
<dbReference type="EMBL" id="BA000039">
    <property type="protein sequence ID" value="BAC07588.1"/>
    <property type="molecule type" value="Genomic_DNA"/>
</dbReference>
<evidence type="ECO:0000313" key="1">
    <source>
        <dbReference type="EMBL" id="BAC07588.1"/>
    </source>
</evidence>
<sequence>MSLQRTASAIAPRRYGFMTRLLLMSMVLTAIFSPLVTLATPLSPIFNPISPTTGFESSEMNRLWQNQWPPKDRRKTNTTLQPSSDKVLQIELDGQLLTPSQAQQLLLRQE</sequence>
<dbReference type="Proteomes" id="UP000000440">
    <property type="component" value="Chromosome"/>
</dbReference>
<organism evidence="1 2">
    <name type="scientific">Thermosynechococcus vestitus (strain NIES-2133 / IAM M-273 / BP-1)</name>
    <dbReference type="NCBI Taxonomy" id="197221"/>
    <lineage>
        <taxon>Bacteria</taxon>
        <taxon>Bacillati</taxon>
        <taxon>Cyanobacteriota</taxon>
        <taxon>Cyanophyceae</taxon>
        <taxon>Acaryochloridales</taxon>
        <taxon>Thermosynechococcaceae</taxon>
        <taxon>Thermosynechococcus</taxon>
    </lineage>
</organism>
<dbReference type="EnsemblBacteria" id="BAC07588">
    <property type="protein sequence ID" value="BAC07588"/>
    <property type="gene ID" value="BAC07588"/>
</dbReference>
<name>Q8DMS6_THEVB</name>
<protein>
    <submittedName>
        <fullName evidence="1">Tlr0035 protein</fullName>
    </submittedName>
</protein>
<dbReference type="KEGG" id="tel:tlr0035"/>
<evidence type="ECO:0000313" key="2">
    <source>
        <dbReference type="Proteomes" id="UP000000440"/>
    </source>
</evidence>
<dbReference type="AlphaFoldDB" id="Q8DMS6"/>
<gene>
    <name evidence="1" type="ordered locus">tlr0035</name>
</gene>